<keyword evidence="1" id="KW-0813">Transport</keyword>
<dbReference type="RefSeq" id="WP_145344150.1">
    <property type="nucleotide sequence ID" value="NZ_SMLY01000083.1"/>
</dbReference>
<dbReference type="InterPro" id="IPR050597">
    <property type="entry name" value="Cytochrome_c_Oxidase_Subunit"/>
</dbReference>
<feature type="domain" description="Cytochrome c" evidence="7">
    <location>
        <begin position="207"/>
        <end position="296"/>
    </location>
</feature>
<accession>A0A562SXH2</accession>
<dbReference type="GO" id="GO:0046872">
    <property type="term" value="F:metal ion binding"/>
    <property type="evidence" value="ECO:0007669"/>
    <property type="project" value="UniProtKB-KW"/>
</dbReference>
<dbReference type="OrthoDB" id="9773456at2"/>
<dbReference type="InterPro" id="IPR009056">
    <property type="entry name" value="Cyt_c-like_dom"/>
</dbReference>
<evidence type="ECO:0000256" key="2">
    <source>
        <dbReference type="ARBA" id="ARBA00022617"/>
    </source>
</evidence>
<keyword evidence="2 6" id="KW-0349">Heme</keyword>
<protein>
    <submittedName>
        <fullName evidence="8">Cytochrome c553</fullName>
    </submittedName>
</protein>
<evidence type="ECO:0000256" key="5">
    <source>
        <dbReference type="ARBA" id="ARBA00023004"/>
    </source>
</evidence>
<keyword evidence="9" id="KW-1185">Reference proteome</keyword>
<keyword evidence="5 6" id="KW-0408">Iron</keyword>
<evidence type="ECO:0000256" key="3">
    <source>
        <dbReference type="ARBA" id="ARBA00022723"/>
    </source>
</evidence>
<feature type="domain" description="Cytochrome c" evidence="7">
    <location>
        <begin position="72"/>
        <end position="158"/>
    </location>
</feature>
<dbReference type="Gene3D" id="1.10.760.10">
    <property type="entry name" value="Cytochrome c-like domain"/>
    <property type="match status" value="3"/>
</dbReference>
<dbReference type="GO" id="GO:0020037">
    <property type="term" value="F:heme binding"/>
    <property type="evidence" value="ECO:0007669"/>
    <property type="project" value="InterPro"/>
</dbReference>
<dbReference type="InterPro" id="IPR036909">
    <property type="entry name" value="Cyt_c-like_dom_sf"/>
</dbReference>
<dbReference type="PROSITE" id="PS51007">
    <property type="entry name" value="CYTC"/>
    <property type="match status" value="3"/>
</dbReference>
<evidence type="ECO:0000313" key="9">
    <source>
        <dbReference type="Proteomes" id="UP000320593"/>
    </source>
</evidence>
<organism evidence="8 9">
    <name type="scientific">Roseibium hamelinense</name>
    <dbReference type="NCBI Taxonomy" id="150831"/>
    <lineage>
        <taxon>Bacteria</taxon>
        <taxon>Pseudomonadati</taxon>
        <taxon>Pseudomonadota</taxon>
        <taxon>Alphaproteobacteria</taxon>
        <taxon>Hyphomicrobiales</taxon>
        <taxon>Stappiaceae</taxon>
        <taxon>Roseibium</taxon>
    </lineage>
</organism>
<dbReference type="Pfam" id="PF13442">
    <property type="entry name" value="Cytochrome_CBB3"/>
    <property type="match status" value="1"/>
</dbReference>
<dbReference type="Proteomes" id="UP000320593">
    <property type="component" value="Unassembled WGS sequence"/>
</dbReference>
<gene>
    <name evidence="8" type="ORF">JM93_02724</name>
</gene>
<feature type="domain" description="Cytochrome c" evidence="7">
    <location>
        <begin position="313"/>
        <end position="402"/>
    </location>
</feature>
<dbReference type="SUPFAM" id="SSF46626">
    <property type="entry name" value="Cytochrome c"/>
    <property type="match status" value="3"/>
</dbReference>
<reference evidence="8 9" key="1">
    <citation type="submission" date="2019-07" db="EMBL/GenBank/DDBJ databases">
        <title>Genomic Encyclopedia of Archaeal and Bacterial Type Strains, Phase II (KMG-II): from individual species to whole genera.</title>
        <authorList>
            <person name="Goeker M."/>
        </authorList>
    </citation>
    <scope>NUCLEOTIDE SEQUENCE [LARGE SCALE GENOMIC DNA]</scope>
    <source>
        <strain evidence="8 9">ATCC BAA-252</strain>
    </source>
</reference>
<proteinExistence type="predicted"/>
<dbReference type="Pfam" id="PF00034">
    <property type="entry name" value="Cytochrom_C"/>
    <property type="match status" value="1"/>
</dbReference>
<sequence length="408" mass="43549">MGLIKNALLGIGVLTVAGGVIGGGLALSGLISLKASEPHGIGAYNLLHFVFKRYVSTHALELTPPADLGSQGRVALGAQHFAMVCSNCHGGPNIGQSATSLSIRPRPQFLPEVVDEFSDEELFVILKYGVKFSAMPSWPTQDRDDDVWTMVSFVRGLPDMTGEAYAQLISVSAPAGATWPKPSYQPGTIPLEPSNTARNTFPAADYNYAAPATGLYDERISSDPVAVCARCHGYDGSGEPTLGEAPNLSLQEARYLEAALKAFASGERKSGFMQQAASQLSPDQITVLAQYFASQPVTYLADTPSSMDAATQTAYDRGKDIGENGIEATRTPACQSCHLGQRPSEAAPIIHGQNQPYLARQLTQFKNGGRGNDGSWNPMMSEAHNLTDADIEGLAVYYSRQQMASQVQ</sequence>
<evidence type="ECO:0000256" key="4">
    <source>
        <dbReference type="ARBA" id="ARBA00022982"/>
    </source>
</evidence>
<name>A0A562SXH2_9HYPH</name>
<keyword evidence="4" id="KW-0249">Electron transport</keyword>
<dbReference type="AlphaFoldDB" id="A0A562SXH2"/>
<keyword evidence="3 6" id="KW-0479">Metal-binding</keyword>
<dbReference type="GO" id="GO:0009055">
    <property type="term" value="F:electron transfer activity"/>
    <property type="evidence" value="ECO:0007669"/>
    <property type="project" value="InterPro"/>
</dbReference>
<evidence type="ECO:0000313" key="8">
    <source>
        <dbReference type="EMBL" id="TWI86017.1"/>
    </source>
</evidence>
<evidence type="ECO:0000259" key="7">
    <source>
        <dbReference type="PROSITE" id="PS51007"/>
    </source>
</evidence>
<dbReference type="EMBL" id="VLLF01000006">
    <property type="protein sequence ID" value="TWI86017.1"/>
    <property type="molecule type" value="Genomic_DNA"/>
</dbReference>
<dbReference type="PANTHER" id="PTHR33751:SF9">
    <property type="entry name" value="CYTOCHROME C4"/>
    <property type="match status" value="1"/>
</dbReference>
<comment type="caution">
    <text evidence="8">The sequence shown here is derived from an EMBL/GenBank/DDBJ whole genome shotgun (WGS) entry which is preliminary data.</text>
</comment>
<evidence type="ECO:0000256" key="6">
    <source>
        <dbReference type="PROSITE-ProRule" id="PRU00433"/>
    </source>
</evidence>
<dbReference type="PANTHER" id="PTHR33751">
    <property type="entry name" value="CBB3-TYPE CYTOCHROME C OXIDASE SUBUNIT FIXP"/>
    <property type="match status" value="1"/>
</dbReference>
<evidence type="ECO:0000256" key="1">
    <source>
        <dbReference type="ARBA" id="ARBA00022448"/>
    </source>
</evidence>